<name>A0A2P2PJC7_RHIMU</name>
<reference evidence="1" key="1">
    <citation type="submission" date="2018-02" db="EMBL/GenBank/DDBJ databases">
        <title>Rhizophora mucronata_Transcriptome.</title>
        <authorList>
            <person name="Meera S.P."/>
            <person name="Sreeshan A."/>
            <person name="Augustine A."/>
        </authorList>
    </citation>
    <scope>NUCLEOTIDE SEQUENCE</scope>
    <source>
        <tissue evidence="1">Leaf</tissue>
    </source>
</reference>
<evidence type="ECO:0000313" key="1">
    <source>
        <dbReference type="EMBL" id="MBX54870.1"/>
    </source>
</evidence>
<organism evidence="1">
    <name type="scientific">Rhizophora mucronata</name>
    <name type="common">Asiatic mangrove</name>
    <dbReference type="NCBI Taxonomy" id="61149"/>
    <lineage>
        <taxon>Eukaryota</taxon>
        <taxon>Viridiplantae</taxon>
        <taxon>Streptophyta</taxon>
        <taxon>Embryophyta</taxon>
        <taxon>Tracheophyta</taxon>
        <taxon>Spermatophyta</taxon>
        <taxon>Magnoliopsida</taxon>
        <taxon>eudicotyledons</taxon>
        <taxon>Gunneridae</taxon>
        <taxon>Pentapetalae</taxon>
        <taxon>rosids</taxon>
        <taxon>fabids</taxon>
        <taxon>Malpighiales</taxon>
        <taxon>Rhizophoraceae</taxon>
        <taxon>Rhizophora</taxon>
    </lineage>
</organism>
<dbReference type="AlphaFoldDB" id="A0A2P2PJC7"/>
<accession>A0A2P2PJC7</accession>
<proteinExistence type="predicted"/>
<protein>
    <submittedName>
        <fullName evidence="1">Uncharacterized protein</fullName>
    </submittedName>
</protein>
<dbReference type="EMBL" id="GGEC01074386">
    <property type="protein sequence ID" value="MBX54870.1"/>
    <property type="molecule type" value="Transcribed_RNA"/>
</dbReference>
<sequence length="61" mass="6965">MHQNHLDNIKPLAAVACFISCFIYTYHQIKGIETRNKTNNCTLLRITKGSGKPTQAFKRTK</sequence>